<keyword evidence="3" id="KW-0633">Potassium transport</keyword>
<dbReference type="Proteomes" id="UP001209570">
    <property type="component" value="Unassembled WGS sequence"/>
</dbReference>
<dbReference type="InterPro" id="IPR013099">
    <property type="entry name" value="K_chnl_dom"/>
</dbReference>
<dbReference type="SUPFAM" id="SSF51735">
    <property type="entry name" value="NAD(P)-binding Rossmann-fold domains"/>
    <property type="match status" value="1"/>
</dbReference>
<keyword evidence="9 13" id="KW-0472">Membrane</keyword>
<gene>
    <name evidence="15" type="ORF">P43SY_007937</name>
</gene>
<comment type="catalytic activity">
    <reaction evidence="11">
        <text>K(+)(in) = K(+)(out)</text>
        <dbReference type="Rhea" id="RHEA:29463"/>
        <dbReference type="ChEBI" id="CHEBI:29103"/>
    </reaction>
</comment>
<feature type="transmembrane region" description="Helical" evidence="13">
    <location>
        <begin position="117"/>
        <end position="133"/>
    </location>
</feature>
<dbReference type="GO" id="GO:0005886">
    <property type="term" value="C:plasma membrane"/>
    <property type="evidence" value="ECO:0007669"/>
    <property type="project" value="UniProtKB-SubCell"/>
</dbReference>
<evidence type="ECO:0000256" key="7">
    <source>
        <dbReference type="ARBA" id="ARBA00022989"/>
    </source>
</evidence>
<dbReference type="PRINTS" id="PR00169">
    <property type="entry name" value="KCHANNEL"/>
</dbReference>
<feature type="transmembrane region" description="Helical" evidence="13">
    <location>
        <begin position="274"/>
        <end position="291"/>
    </location>
</feature>
<sequence>MATSAWQSRRSTQLAKAIGPPKNALPETAISAAARSTARKSVSLVRPKRRKREYLAVRASGESFREWVERNLEESYGGYLFDISMAVLGVFMVIFYLVINWNGFVKKNLGWVQDVDFYLNLIFTAEFLLRLYAAHDRLDYMRNPFHFAELLVLLPSWFDFITKVRDGVIPDNAIVEAISGLRPARILRLYRFLEFTTSSLQRQIVAAMLIVVSITISTAGILQVIEDCKTPCLTSPRACGCQSLSMLDYLYFVVVSIATLGYGDITPVSETGKVLIAFIILLTFIVVPIQVNRIAQVISSHTDYSSSYREAKQHPHIILTGYIDADFLTVFFHEFFHPGNLNWNEKVVILNTQPPSVSLKKVLNTVDSKVKYLVGSPMLDEDLNRAVLQDARACYVLVNRNTTRPQYADQCTALITIALRRGNPTCPIYAQVINAQNAPTILRMGATDVVVHGLMKASIMARSCEVFGLTTVIMNLISQPYTELDERQSPIQWQKPYVHGYVHSFYIVDIPRTFSGLTFGDLIRFLYDRTPVIPIGMLTEDGVQLVDMEFKLGATADPNLCCKVYAIAKSMDAVEDVAQVPPEQVLSYRKNMRRKARSAMDLLNEEQMAAERKKIKPALGNEVEKIRQNTINTYTIATASTVLPDDYTFEYEEFATVGVPTSVARHIVVCGFPLDTYQFLKTIREAPPVDDETDSPAVVFLSTSLIDEDEFARIRVFPNIYFVQGSPVHFPDLRRTRLELATSVLILTRAKESTFSDRNMVDADAITTLRYIVEITQRTRMPNVVIELERPSNVKLLSSLANDRRTSTSYTLPTIVSRQLSYRSARRGSGRRDSTPWVPVDAMGDLGTSPIVLEEFVAAGRVYMDVILDSLLSESYRKAWIAPFINVLVNSRPDDPLQRRLFQVEAPDELISLQYGDCFRKLLDVTGCICIGLWRPERGVILPHPCVFVNPPPDLQVEPGDLFYLVGKPFTFGDAQAWWAK</sequence>
<evidence type="ECO:0000256" key="9">
    <source>
        <dbReference type="ARBA" id="ARBA00023136"/>
    </source>
</evidence>
<dbReference type="InterPro" id="IPR027359">
    <property type="entry name" value="Volt_channel_dom_sf"/>
</dbReference>
<evidence type="ECO:0000256" key="4">
    <source>
        <dbReference type="ARBA" id="ARBA00022692"/>
    </source>
</evidence>
<keyword evidence="10" id="KW-0407">Ion channel</keyword>
<feature type="transmembrane region" description="Helical" evidence="13">
    <location>
        <begin position="204"/>
        <end position="225"/>
    </location>
</feature>
<feature type="domain" description="RCK N-terminal" evidence="14">
    <location>
        <begin position="314"/>
        <end position="451"/>
    </location>
</feature>
<evidence type="ECO:0000256" key="2">
    <source>
        <dbReference type="ARBA" id="ARBA00022448"/>
    </source>
</evidence>
<keyword evidence="16" id="KW-1185">Reference proteome</keyword>
<evidence type="ECO:0000313" key="15">
    <source>
        <dbReference type="EMBL" id="KAJ0404855.1"/>
    </source>
</evidence>
<protein>
    <recommendedName>
        <fullName evidence="14">RCK N-terminal domain-containing protein</fullName>
    </recommendedName>
</protein>
<dbReference type="Gene3D" id="1.10.287.70">
    <property type="match status" value="1"/>
</dbReference>
<dbReference type="InterPro" id="IPR003929">
    <property type="entry name" value="K_chnl_BK_asu"/>
</dbReference>
<dbReference type="InterPro" id="IPR047871">
    <property type="entry name" value="K_chnl_Slo-like"/>
</dbReference>
<evidence type="ECO:0000256" key="3">
    <source>
        <dbReference type="ARBA" id="ARBA00022538"/>
    </source>
</evidence>
<comment type="subcellular location">
    <subcellularLocation>
        <location evidence="1">Cell membrane</location>
        <topology evidence="1">Multi-pass membrane protein</topology>
    </subcellularLocation>
</comment>
<evidence type="ECO:0000256" key="11">
    <source>
        <dbReference type="ARBA" id="ARBA00034430"/>
    </source>
</evidence>
<dbReference type="SUPFAM" id="SSF81324">
    <property type="entry name" value="Voltage-gated potassium channels"/>
    <property type="match status" value="1"/>
</dbReference>
<evidence type="ECO:0000256" key="10">
    <source>
        <dbReference type="ARBA" id="ARBA00023303"/>
    </source>
</evidence>
<name>A0AAD5Q8C9_PYTIN</name>
<evidence type="ECO:0000256" key="5">
    <source>
        <dbReference type="ARBA" id="ARBA00022826"/>
    </source>
</evidence>
<feature type="transmembrane region" description="Helical" evidence="13">
    <location>
        <begin position="245"/>
        <end position="262"/>
    </location>
</feature>
<reference evidence="15" key="1">
    <citation type="submission" date="2021-12" db="EMBL/GenBank/DDBJ databases">
        <title>Prjna785345.</title>
        <authorList>
            <person name="Rujirawat T."/>
            <person name="Krajaejun T."/>
        </authorList>
    </citation>
    <scope>NUCLEOTIDE SEQUENCE</scope>
    <source>
        <strain evidence="15">Pi057C3</strain>
    </source>
</reference>
<feature type="transmembrane region" description="Helical" evidence="13">
    <location>
        <begin position="79"/>
        <end position="97"/>
    </location>
</feature>
<keyword evidence="6" id="KW-0630">Potassium</keyword>
<evidence type="ECO:0000259" key="14">
    <source>
        <dbReference type="PROSITE" id="PS51201"/>
    </source>
</evidence>
<evidence type="ECO:0000256" key="1">
    <source>
        <dbReference type="ARBA" id="ARBA00004651"/>
    </source>
</evidence>
<dbReference type="Gene3D" id="3.40.50.720">
    <property type="entry name" value="NAD(P)-binding Rossmann-like Domain"/>
    <property type="match status" value="2"/>
</dbReference>
<dbReference type="PROSITE" id="PS51201">
    <property type="entry name" value="RCK_N"/>
    <property type="match status" value="1"/>
</dbReference>
<keyword evidence="7 13" id="KW-1133">Transmembrane helix</keyword>
<evidence type="ECO:0000313" key="16">
    <source>
        <dbReference type="Proteomes" id="UP001209570"/>
    </source>
</evidence>
<dbReference type="GO" id="GO:0005267">
    <property type="term" value="F:potassium channel activity"/>
    <property type="evidence" value="ECO:0007669"/>
    <property type="project" value="UniProtKB-KW"/>
</dbReference>
<feature type="compositionally biased region" description="Polar residues" evidence="12">
    <location>
        <begin position="1"/>
        <end position="14"/>
    </location>
</feature>
<proteinExistence type="predicted"/>
<dbReference type="EMBL" id="JAKCXM010000055">
    <property type="protein sequence ID" value="KAJ0404855.1"/>
    <property type="molecule type" value="Genomic_DNA"/>
</dbReference>
<evidence type="ECO:0000256" key="12">
    <source>
        <dbReference type="SAM" id="MobiDB-lite"/>
    </source>
</evidence>
<dbReference type="Pfam" id="PF07885">
    <property type="entry name" value="Ion_trans_2"/>
    <property type="match status" value="1"/>
</dbReference>
<dbReference type="PANTHER" id="PTHR10027">
    <property type="entry name" value="CALCIUM-ACTIVATED POTASSIUM CHANNEL ALPHA CHAIN"/>
    <property type="match status" value="1"/>
</dbReference>
<dbReference type="Pfam" id="PF22614">
    <property type="entry name" value="Slo-like_RCK"/>
    <property type="match status" value="2"/>
</dbReference>
<dbReference type="AlphaFoldDB" id="A0AAD5Q8C9"/>
<keyword evidence="2" id="KW-0813">Transport</keyword>
<dbReference type="Gene3D" id="1.20.120.350">
    <property type="entry name" value="Voltage-gated potassium channels. Chain C"/>
    <property type="match status" value="1"/>
</dbReference>
<evidence type="ECO:0000256" key="8">
    <source>
        <dbReference type="ARBA" id="ARBA00023065"/>
    </source>
</evidence>
<comment type="caution">
    <text evidence="15">The sequence shown here is derived from an EMBL/GenBank/DDBJ whole genome shotgun (WGS) entry which is preliminary data.</text>
</comment>
<keyword evidence="5" id="KW-0631">Potassium channel</keyword>
<dbReference type="InterPro" id="IPR036291">
    <property type="entry name" value="NAD(P)-bd_dom_sf"/>
</dbReference>
<dbReference type="InterPro" id="IPR003148">
    <property type="entry name" value="RCK_N"/>
</dbReference>
<organism evidence="15 16">
    <name type="scientific">Pythium insidiosum</name>
    <name type="common">Pythiosis disease agent</name>
    <dbReference type="NCBI Taxonomy" id="114742"/>
    <lineage>
        <taxon>Eukaryota</taxon>
        <taxon>Sar</taxon>
        <taxon>Stramenopiles</taxon>
        <taxon>Oomycota</taxon>
        <taxon>Peronosporomycetes</taxon>
        <taxon>Pythiales</taxon>
        <taxon>Pythiaceae</taxon>
        <taxon>Pythium</taxon>
    </lineage>
</organism>
<evidence type="ECO:0000256" key="6">
    <source>
        <dbReference type="ARBA" id="ARBA00022958"/>
    </source>
</evidence>
<dbReference type="PANTHER" id="PTHR10027:SF10">
    <property type="entry name" value="SLOWPOKE 2, ISOFORM D"/>
    <property type="match status" value="1"/>
</dbReference>
<evidence type="ECO:0000256" key="13">
    <source>
        <dbReference type="SAM" id="Phobius"/>
    </source>
</evidence>
<accession>A0AAD5Q8C9</accession>
<feature type="region of interest" description="Disordered" evidence="12">
    <location>
        <begin position="1"/>
        <end position="22"/>
    </location>
</feature>
<keyword evidence="4 13" id="KW-0812">Transmembrane</keyword>
<keyword evidence="8" id="KW-0406">Ion transport</keyword>
<dbReference type="Pfam" id="PF03493">
    <property type="entry name" value="BK_channel_a"/>
    <property type="match status" value="1"/>
</dbReference>